<comment type="caution">
    <text evidence="2">The sequence shown here is derived from an EMBL/GenBank/DDBJ whole genome shotgun (WGS) entry which is preliminary data.</text>
</comment>
<proteinExistence type="predicted"/>
<evidence type="ECO:0000313" key="2">
    <source>
        <dbReference type="EMBL" id="CAH3021341.1"/>
    </source>
</evidence>
<name>A0ABN8LW53_9CNID</name>
<dbReference type="Gene3D" id="3.40.50.11710">
    <property type="entry name" value="Cyclodipeptide synthase"/>
    <property type="match status" value="1"/>
</dbReference>
<accession>A0ABN8LW53</accession>
<dbReference type="Pfam" id="PF16715">
    <property type="entry name" value="CDPS"/>
    <property type="match status" value="1"/>
</dbReference>
<keyword evidence="1" id="KW-0808">Transferase</keyword>
<reference evidence="2 3" key="1">
    <citation type="submission" date="2022-05" db="EMBL/GenBank/DDBJ databases">
        <authorList>
            <consortium name="Genoscope - CEA"/>
            <person name="William W."/>
        </authorList>
    </citation>
    <scope>NUCLEOTIDE SEQUENCE [LARGE SCALE GENOMIC DNA]</scope>
</reference>
<keyword evidence="3" id="KW-1185">Reference proteome</keyword>
<evidence type="ECO:0008006" key="4">
    <source>
        <dbReference type="Google" id="ProtNLM"/>
    </source>
</evidence>
<sequence length="235" mass="27331">MPQSEASQAVLNGKKFLRDRRTLILGLSPGNPYYYSLDVLERLFGFARQNSEKVLLFIPDKISEHNFRAVGSKNPEKSARIKANRLRNKCNEAVRNSGLCHTSHSYIRWTEEVETCPKFFEAYSYIQELYQTNEVFRTDISQSTEEALRSLKNGREKSGEGFNKENETEDVLDLEEGEKYLLKELAFLAAVPNIYENCEEFVFVYHRSWPVLEKFFEGHYDDIVKPSLGFVISDW</sequence>
<protein>
    <recommendedName>
        <fullName evidence="4">Cyclodipeptide synthase</fullName>
    </recommendedName>
</protein>
<dbReference type="NCBIfam" id="TIGR04539">
    <property type="entry name" value="tRNA_cyclodipep"/>
    <property type="match status" value="1"/>
</dbReference>
<evidence type="ECO:0000256" key="1">
    <source>
        <dbReference type="ARBA" id="ARBA00022679"/>
    </source>
</evidence>
<dbReference type="Proteomes" id="UP001159427">
    <property type="component" value="Unassembled WGS sequence"/>
</dbReference>
<evidence type="ECO:0000313" key="3">
    <source>
        <dbReference type="Proteomes" id="UP001159427"/>
    </source>
</evidence>
<dbReference type="EMBL" id="CALNXI010000178">
    <property type="protein sequence ID" value="CAH3021341.1"/>
    <property type="molecule type" value="Genomic_DNA"/>
</dbReference>
<dbReference type="InterPro" id="IPR030903">
    <property type="entry name" value="CDPS"/>
</dbReference>
<gene>
    <name evidence="2" type="ORF">PEVE_00010868</name>
</gene>
<organism evidence="2 3">
    <name type="scientific">Porites evermanni</name>
    <dbReference type="NCBI Taxonomy" id="104178"/>
    <lineage>
        <taxon>Eukaryota</taxon>
        <taxon>Metazoa</taxon>
        <taxon>Cnidaria</taxon>
        <taxon>Anthozoa</taxon>
        <taxon>Hexacorallia</taxon>
        <taxon>Scleractinia</taxon>
        <taxon>Fungiina</taxon>
        <taxon>Poritidae</taxon>
        <taxon>Porites</taxon>
    </lineage>
</organism>
<dbReference type="InterPro" id="IPR038622">
    <property type="entry name" value="CDPS_sf"/>
</dbReference>